<proteinExistence type="predicted"/>
<reference evidence="3 4" key="1">
    <citation type="submission" date="2021-04" db="EMBL/GenBank/DDBJ databases">
        <title>novel species isolated from subtropical streams in China.</title>
        <authorList>
            <person name="Lu H."/>
        </authorList>
    </citation>
    <scope>NUCLEOTIDE SEQUENCE [LARGE SCALE GENOMIC DNA]</scope>
    <source>
        <strain evidence="3 4">FT147W</strain>
    </source>
</reference>
<dbReference type="RefSeq" id="WP_212679731.1">
    <property type="nucleotide sequence ID" value="NZ_JAGSPK010000005.1"/>
</dbReference>
<name>A0ABS5H6N0_9BURK</name>
<keyword evidence="2" id="KW-0812">Transmembrane</keyword>
<evidence type="ECO:0000256" key="1">
    <source>
        <dbReference type="SAM" id="Coils"/>
    </source>
</evidence>
<gene>
    <name evidence="3" type="ORF">KDM87_14435</name>
</gene>
<accession>A0ABS5H6N0</accession>
<comment type="caution">
    <text evidence="3">The sequence shown here is derived from an EMBL/GenBank/DDBJ whole genome shotgun (WGS) entry which is preliminary data.</text>
</comment>
<dbReference type="Proteomes" id="UP000682982">
    <property type="component" value="Unassembled WGS sequence"/>
</dbReference>
<protein>
    <submittedName>
        <fullName evidence="3">Uncharacterized protein</fullName>
    </submittedName>
</protein>
<keyword evidence="4" id="KW-1185">Reference proteome</keyword>
<evidence type="ECO:0000313" key="4">
    <source>
        <dbReference type="Proteomes" id="UP000682982"/>
    </source>
</evidence>
<keyword evidence="2" id="KW-1133">Transmembrane helix</keyword>
<dbReference type="EMBL" id="JAGSPK010000005">
    <property type="protein sequence ID" value="MBR7793794.1"/>
    <property type="molecule type" value="Genomic_DNA"/>
</dbReference>
<keyword evidence="2" id="KW-0472">Membrane</keyword>
<keyword evidence="1" id="KW-0175">Coiled coil</keyword>
<evidence type="ECO:0000313" key="3">
    <source>
        <dbReference type="EMBL" id="MBR7793794.1"/>
    </source>
</evidence>
<feature type="coiled-coil region" evidence="1">
    <location>
        <begin position="30"/>
        <end position="57"/>
    </location>
</feature>
<evidence type="ECO:0000256" key="2">
    <source>
        <dbReference type="SAM" id="Phobius"/>
    </source>
</evidence>
<sequence length="100" mass="11345">MTIDLTGAQIFSIVLNLLLICLAFFIRQWMTRQQADIDAAAAKISSLTKELHDYQLQCARDFAQRSDVTNGRTEMMEAIHVVAAKVDRLFDKLDMKADKP</sequence>
<feature type="transmembrane region" description="Helical" evidence="2">
    <location>
        <begin position="6"/>
        <end position="26"/>
    </location>
</feature>
<organism evidence="3 4">
    <name type="scientific">Undibacterium rivi</name>
    <dbReference type="NCBI Taxonomy" id="2828729"/>
    <lineage>
        <taxon>Bacteria</taxon>
        <taxon>Pseudomonadati</taxon>
        <taxon>Pseudomonadota</taxon>
        <taxon>Betaproteobacteria</taxon>
        <taxon>Burkholderiales</taxon>
        <taxon>Oxalobacteraceae</taxon>
        <taxon>Undibacterium</taxon>
    </lineage>
</organism>